<dbReference type="EMBL" id="OZ034819">
    <property type="protein sequence ID" value="CAL1392622.1"/>
    <property type="molecule type" value="Genomic_DNA"/>
</dbReference>
<evidence type="ECO:0000313" key="8">
    <source>
        <dbReference type="Proteomes" id="UP001497516"/>
    </source>
</evidence>
<reference evidence="7 8" key="1">
    <citation type="submission" date="2024-04" db="EMBL/GenBank/DDBJ databases">
        <authorList>
            <person name="Fracassetti M."/>
        </authorList>
    </citation>
    <scope>NUCLEOTIDE SEQUENCE [LARGE SCALE GENOMIC DNA]</scope>
</reference>
<dbReference type="Gene3D" id="2.40.40.10">
    <property type="entry name" value="RlpA-like domain"/>
    <property type="match status" value="1"/>
</dbReference>
<evidence type="ECO:0000313" key="7">
    <source>
        <dbReference type="EMBL" id="CAL1392622.1"/>
    </source>
</evidence>
<evidence type="ECO:0000259" key="6">
    <source>
        <dbReference type="PROSITE" id="PS51174"/>
    </source>
</evidence>
<organism evidence="7 8">
    <name type="scientific">Linum trigynum</name>
    <dbReference type="NCBI Taxonomy" id="586398"/>
    <lineage>
        <taxon>Eukaryota</taxon>
        <taxon>Viridiplantae</taxon>
        <taxon>Streptophyta</taxon>
        <taxon>Embryophyta</taxon>
        <taxon>Tracheophyta</taxon>
        <taxon>Spermatophyta</taxon>
        <taxon>Magnoliopsida</taxon>
        <taxon>eudicotyledons</taxon>
        <taxon>Gunneridae</taxon>
        <taxon>Pentapetalae</taxon>
        <taxon>rosids</taxon>
        <taxon>fabids</taxon>
        <taxon>Malpighiales</taxon>
        <taxon>Linaceae</taxon>
        <taxon>Linum</taxon>
    </lineage>
</organism>
<keyword evidence="8" id="KW-1185">Reference proteome</keyword>
<dbReference type="InterPro" id="IPR036908">
    <property type="entry name" value="RlpA-like_sf"/>
</dbReference>
<dbReference type="Pfam" id="PF00967">
    <property type="entry name" value="Barwin"/>
    <property type="match status" value="1"/>
</dbReference>
<sequence>MLVVGVATYTLLVIIVLGALLHTAAGSESTVERSDHKCGKYPKGRWAYCGPGRCCSVFLYCGVDEFHCNKPGCWFQCHAVPPPTASYSQSSYEEVADHEAGGGGVLTHLANATRSDNHYLNGGDDDDDQDVLVNVNNDSSSSSSQAASPLSCATSLSRLPLTSRHKYPFAALRAPLRRSNNNDVTATRCGRCLKVIGLGVGVGGLPNQVKVRIAHEHNNNQLGLELDLNTFRQLDANGIGITTGHILVNYQFDNC</sequence>
<feature type="chain" id="PRO_5043483411" description="Chitin-binding type-1 domain-containing protein" evidence="4">
    <location>
        <begin position="27"/>
        <end position="255"/>
    </location>
</feature>
<evidence type="ECO:0008006" key="9">
    <source>
        <dbReference type="Google" id="ProtNLM"/>
    </source>
</evidence>
<evidence type="ECO:0000256" key="4">
    <source>
        <dbReference type="SAM" id="SignalP"/>
    </source>
</evidence>
<gene>
    <name evidence="7" type="ORF">LTRI10_LOCUS33253</name>
</gene>
<protein>
    <recommendedName>
        <fullName evidence="9">Chitin-binding type-1 domain-containing protein</fullName>
    </recommendedName>
</protein>
<dbReference type="GO" id="GO:0004540">
    <property type="term" value="F:RNA nuclease activity"/>
    <property type="evidence" value="ECO:0007669"/>
    <property type="project" value="InterPro"/>
</dbReference>
<name>A0AAV2F3L8_9ROSI</name>
<dbReference type="GO" id="GO:0042742">
    <property type="term" value="P:defense response to bacterium"/>
    <property type="evidence" value="ECO:0007669"/>
    <property type="project" value="InterPro"/>
</dbReference>
<dbReference type="InterPro" id="IPR001153">
    <property type="entry name" value="Barwin_dom"/>
</dbReference>
<evidence type="ECO:0000256" key="2">
    <source>
        <dbReference type="PROSITE-ProRule" id="PRU00261"/>
    </source>
</evidence>
<feature type="signal peptide" evidence="4">
    <location>
        <begin position="1"/>
        <end position="26"/>
    </location>
</feature>
<evidence type="ECO:0000256" key="3">
    <source>
        <dbReference type="SAM" id="MobiDB-lite"/>
    </source>
</evidence>
<dbReference type="GO" id="GO:0008061">
    <property type="term" value="F:chitin binding"/>
    <property type="evidence" value="ECO:0007669"/>
    <property type="project" value="UniProtKB-UniRule"/>
</dbReference>
<dbReference type="AlphaFoldDB" id="A0AAV2F3L8"/>
<dbReference type="PROSITE" id="PS51174">
    <property type="entry name" value="BARWIN_3"/>
    <property type="match status" value="1"/>
</dbReference>
<feature type="disulfide bond" evidence="2">
    <location>
        <begin position="73"/>
        <end position="77"/>
    </location>
</feature>
<dbReference type="InterPro" id="IPR044301">
    <property type="entry name" value="PR4"/>
</dbReference>
<accession>A0AAV2F3L8</accession>
<feature type="disulfide bond" evidence="2">
    <location>
        <begin position="49"/>
        <end position="61"/>
    </location>
</feature>
<feature type="domain" description="Barwin" evidence="6">
    <location>
        <begin position="189"/>
        <end position="255"/>
    </location>
</feature>
<dbReference type="PROSITE" id="PS50941">
    <property type="entry name" value="CHIT_BIND_I_2"/>
    <property type="match status" value="1"/>
</dbReference>
<keyword evidence="2" id="KW-0147">Chitin-binding</keyword>
<feature type="region of interest" description="Disordered" evidence="3">
    <location>
        <begin position="116"/>
        <end position="148"/>
    </location>
</feature>
<dbReference type="InterPro" id="IPR001002">
    <property type="entry name" value="Chitin-bd_1"/>
</dbReference>
<dbReference type="PANTHER" id="PTHR46351">
    <property type="entry name" value="WOUND-INDUCED PROTEIN WIN2"/>
    <property type="match status" value="1"/>
</dbReference>
<keyword evidence="1 2" id="KW-1015">Disulfide bond</keyword>
<proteinExistence type="predicted"/>
<feature type="compositionally biased region" description="Low complexity" evidence="3">
    <location>
        <begin position="131"/>
        <end position="148"/>
    </location>
</feature>
<comment type="caution">
    <text evidence="2">Lacks conserved residue(s) required for the propagation of feature annotation.</text>
</comment>
<keyword evidence="4" id="KW-0732">Signal</keyword>
<feature type="domain" description="Chitin-binding type-1" evidence="5">
    <location>
        <begin position="35"/>
        <end position="79"/>
    </location>
</feature>
<dbReference type="GO" id="GO:0050832">
    <property type="term" value="P:defense response to fungus"/>
    <property type="evidence" value="ECO:0007669"/>
    <property type="project" value="InterPro"/>
</dbReference>
<dbReference type="Proteomes" id="UP001497516">
    <property type="component" value="Chromosome 6"/>
</dbReference>
<evidence type="ECO:0000259" key="5">
    <source>
        <dbReference type="PROSITE" id="PS50941"/>
    </source>
</evidence>
<dbReference type="PANTHER" id="PTHR46351:SF3">
    <property type="entry name" value="WOUND-INDUCED PROTEIN WIN2"/>
    <property type="match status" value="1"/>
</dbReference>
<dbReference type="CDD" id="cd00035">
    <property type="entry name" value="ChtBD1"/>
    <property type="match status" value="1"/>
</dbReference>
<feature type="disulfide bond" evidence="2">
    <location>
        <begin position="54"/>
        <end position="68"/>
    </location>
</feature>
<evidence type="ECO:0000256" key="1">
    <source>
        <dbReference type="ARBA" id="ARBA00023157"/>
    </source>
</evidence>
<dbReference type="SUPFAM" id="SSF50685">
    <property type="entry name" value="Barwin-like endoglucanases"/>
    <property type="match status" value="1"/>
</dbReference>